<name>A0ABP0P7M2_9DINO</name>
<organism evidence="6 7">
    <name type="scientific">Durusdinium trenchii</name>
    <dbReference type="NCBI Taxonomy" id="1381693"/>
    <lineage>
        <taxon>Eukaryota</taxon>
        <taxon>Sar</taxon>
        <taxon>Alveolata</taxon>
        <taxon>Dinophyceae</taxon>
        <taxon>Suessiales</taxon>
        <taxon>Symbiodiniaceae</taxon>
        <taxon>Durusdinium</taxon>
    </lineage>
</organism>
<keyword evidence="2" id="KW-0547">Nucleotide-binding</keyword>
<evidence type="ECO:0000313" key="7">
    <source>
        <dbReference type="Proteomes" id="UP001642464"/>
    </source>
</evidence>
<dbReference type="Pfam" id="PF02854">
    <property type="entry name" value="MIF4G"/>
    <property type="match status" value="1"/>
</dbReference>
<evidence type="ECO:0000256" key="2">
    <source>
        <dbReference type="ARBA" id="ARBA00022741"/>
    </source>
</evidence>
<feature type="domain" description="MIF4G" evidence="5">
    <location>
        <begin position="410"/>
        <end position="625"/>
    </location>
</feature>
<dbReference type="Gene3D" id="3.40.50.300">
    <property type="entry name" value="P-loop containing nucleotide triphosphate hydrolases"/>
    <property type="match status" value="2"/>
</dbReference>
<dbReference type="SMART" id="SM00543">
    <property type="entry name" value="MIF4G"/>
    <property type="match status" value="1"/>
</dbReference>
<dbReference type="Proteomes" id="UP001642464">
    <property type="component" value="Unassembled WGS sequence"/>
</dbReference>
<evidence type="ECO:0000313" key="6">
    <source>
        <dbReference type="EMBL" id="CAK9071744.1"/>
    </source>
</evidence>
<accession>A0ABP0P7M2</accession>
<feature type="compositionally biased region" description="Polar residues" evidence="4">
    <location>
        <begin position="383"/>
        <end position="392"/>
    </location>
</feature>
<evidence type="ECO:0000256" key="1">
    <source>
        <dbReference type="ARBA" id="ARBA00007756"/>
    </source>
</evidence>
<dbReference type="InterPro" id="IPR027417">
    <property type="entry name" value="P-loop_NTPase"/>
</dbReference>
<evidence type="ECO:0000259" key="5">
    <source>
        <dbReference type="SMART" id="SM00543"/>
    </source>
</evidence>
<sequence length="1021" mass="115546">MPRSSYLFQADLGDPVSCVFVNDFGCMAGTMLGKVMFYNFKDGEAEILAAFSDEGVRGLYLDQEMCYSTLMDLCKGWQLEPPHQQNLSVNFRTWDRKNAQNVKHIMQRGPWVLVLFPMSTTVLHIGRQEHQHRGFKLFDYGTSAEVAPCPALKIHLRVLIFLTKKMFANSSTLSSTAAVFQPQGVAAMEYQYYGQQMNSYDMGSYHYGYDHTYCSNHYSNGGFHLPQKQEVLNLDDFSDLSDSDEESAPIKVAKDIAADIAEVSEIHDEQLPEPAEEPSPLPCAMRTFNFKETSEAETPKESETETPETLSSASSASSEPENEEEASPVYSVRLLLNLRAPLSTEEPLVLYRTEPVPEEKPETKTPEKLQAPKEIRARKKPQLQHSENSWAAQQRRAKTENSSDSKEQVARSIKSILNKLTLEKFSSLSQQLLTCGISSAEHLVVLIHEVFEKATTQHHFIDMYADLCVLLHEHFTAKPLEDGKKLTFKRLLLDECQSSFERLLTPPSNLEQLPTEEKTAAEMSYKTHMLGNIKLVGGLLARGMLASKVGIAILEELLSNPTPEALESVAALLTALGSSCDRPEWPQHVALTAIFQDVALIVKGNSCPTRERCLLKDLLDLRRNGWVDRRPKKMERAMTLKQVAENKELPKPQLRKVAVVAFDQEKFRAAAQRLLRELQTAQLNEVFDGFKALGMPPASKQPHELAELLCLVVQEKAALRDLGFQLLSQIAGEWHSEALAQGVLLMGRAGAGKTSMKSIIFANYHSRQVETGCDGDLIACPIADTKMLQPTNHVEHNSLRFLGNLRLNLWDCGGQDQFMENYFESQRENIFQHCEVLIYVLVAARDKNPGNDERKKDVEYFKDAIESLTKHSPNATTFVLIHKLDLVHESKRAEVYRQVKEELLTVAPERAQDRITFMGTSIWDDTLFKAWSKIVAVMVPDPDVLQAHVNFMCQQLMADEVVIFEKNTFLVITRAHTKEMPDQYRFEKLSNIIKQYKLSCQKAKTNFRNFVVKNDRFRAII</sequence>
<reference evidence="6 7" key="1">
    <citation type="submission" date="2024-02" db="EMBL/GenBank/DDBJ databases">
        <authorList>
            <person name="Chen Y."/>
            <person name="Shah S."/>
            <person name="Dougan E. K."/>
            <person name="Thang M."/>
            <person name="Chan C."/>
        </authorList>
    </citation>
    <scope>NUCLEOTIDE SEQUENCE [LARGE SCALE GENOMIC DNA]</scope>
</reference>
<dbReference type="Gene3D" id="1.25.40.180">
    <property type="match status" value="1"/>
</dbReference>
<dbReference type="SUPFAM" id="SSF48371">
    <property type="entry name" value="ARM repeat"/>
    <property type="match status" value="1"/>
</dbReference>
<comment type="caution">
    <text evidence="6">The sequence shown here is derived from an EMBL/GenBank/DDBJ whole genome shotgun (WGS) entry which is preliminary data.</text>
</comment>
<dbReference type="SUPFAM" id="SSF52540">
    <property type="entry name" value="P-loop containing nucleoside triphosphate hydrolases"/>
    <property type="match status" value="1"/>
</dbReference>
<proteinExistence type="inferred from homology"/>
<dbReference type="Pfam" id="PF04670">
    <property type="entry name" value="Gtr1_RagA"/>
    <property type="match status" value="2"/>
</dbReference>
<gene>
    <name evidence="6" type="ORF">SCF082_LOCUS35428</name>
</gene>
<feature type="region of interest" description="Disordered" evidence="4">
    <location>
        <begin position="350"/>
        <end position="408"/>
    </location>
</feature>
<keyword evidence="3" id="KW-0342">GTP-binding</keyword>
<dbReference type="PANTHER" id="PTHR11259">
    <property type="entry name" value="RAS-RELATED GTP BINDING RAG/GTR YEAST"/>
    <property type="match status" value="1"/>
</dbReference>
<comment type="similarity">
    <text evidence="1">Belongs to the GTR/RAG GTP-binding protein family.</text>
</comment>
<feature type="compositionally biased region" description="Basic and acidic residues" evidence="4">
    <location>
        <begin position="292"/>
        <end position="303"/>
    </location>
</feature>
<dbReference type="InterPro" id="IPR006762">
    <property type="entry name" value="Gtr1_RagA"/>
</dbReference>
<protein>
    <submittedName>
        <fullName evidence="6">Ras-related GTP-binding protein A (Rag A) (RagA)</fullName>
    </submittedName>
</protein>
<feature type="compositionally biased region" description="Basic and acidic residues" evidence="4">
    <location>
        <begin position="355"/>
        <end position="375"/>
    </location>
</feature>
<feature type="region of interest" description="Disordered" evidence="4">
    <location>
        <begin position="292"/>
        <end position="328"/>
    </location>
</feature>
<dbReference type="PANTHER" id="PTHR11259:SF1">
    <property type="entry name" value="RAS-RELATED GTP-BINDING PROTEIN"/>
    <property type="match status" value="1"/>
</dbReference>
<evidence type="ECO:0000256" key="4">
    <source>
        <dbReference type="SAM" id="MobiDB-lite"/>
    </source>
</evidence>
<keyword evidence="7" id="KW-1185">Reference proteome</keyword>
<feature type="compositionally biased region" description="Basic and acidic residues" evidence="4">
    <location>
        <begin position="397"/>
        <end position="408"/>
    </location>
</feature>
<feature type="non-terminal residue" evidence="6">
    <location>
        <position position="1021"/>
    </location>
</feature>
<dbReference type="EMBL" id="CAXAMM010033681">
    <property type="protein sequence ID" value="CAK9071744.1"/>
    <property type="molecule type" value="Genomic_DNA"/>
</dbReference>
<evidence type="ECO:0000256" key="3">
    <source>
        <dbReference type="ARBA" id="ARBA00023134"/>
    </source>
</evidence>
<dbReference type="InterPro" id="IPR016024">
    <property type="entry name" value="ARM-type_fold"/>
</dbReference>
<feature type="compositionally biased region" description="Low complexity" evidence="4">
    <location>
        <begin position="307"/>
        <end position="319"/>
    </location>
</feature>
<dbReference type="Gene3D" id="3.30.450.190">
    <property type="match status" value="1"/>
</dbReference>
<dbReference type="InterPro" id="IPR003890">
    <property type="entry name" value="MIF4G-like_typ-3"/>
</dbReference>